<evidence type="ECO:0000313" key="3">
    <source>
        <dbReference type="Proteomes" id="UP000239430"/>
    </source>
</evidence>
<feature type="region of interest" description="Disordered" evidence="1">
    <location>
        <begin position="47"/>
        <end position="68"/>
    </location>
</feature>
<evidence type="ECO:0000313" key="2">
    <source>
        <dbReference type="EMBL" id="PRR77448.1"/>
    </source>
</evidence>
<evidence type="ECO:0000256" key="1">
    <source>
        <dbReference type="SAM" id="MobiDB-lite"/>
    </source>
</evidence>
<dbReference type="Proteomes" id="UP000239430">
    <property type="component" value="Unassembled WGS sequence"/>
</dbReference>
<sequence length="68" mass="7945">MTGKAKKKKKYERLEERLSQDPRTRAQYLSRMKWKMDYLSALKTAESRGRTEGKIEGKIDIMEGPAPQ</sequence>
<feature type="compositionally biased region" description="Basic and acidic residues" evidence="1">
    <location>
        <begin position="47"/>
        <end position="61"/>
    </location>
</feature>
<dbReference type="RefSeq" id="WP_054937259.1">
    <property type="nucleotide sequence ID" value="NZ_PVXL01000008.1"/>
</dbReference>
<name>A0A9X7J6D4_9FIRM</name>
<gene>
    <name evidence="2" type="ORF">MOST_01980</name>
</gene>
<dbReference type="AlphaFoldDB" id="A0A9X7J6D4"/>
<organism evidence="2 3">
    <name type="scientific">Neomoorella stamsii</name>
    <dbReference type="NCBI Taxonomy" id="1266720"/>
    <lineage>
        <taxon>Bacteria</taxon>
        <taxon>Bacillati</taxon>
        <taxon>Bacillota</taxon>
        <taxon>Clostridia</taxon>
        <taxon>Neomoorellales</taxon>
        <taxon>Neomoorellaceae</taxon>
        <taxon>Neomoorella</taxon>
    </lineage>
</organism>
<reference evidence="2 3" key="1">
    <citation type="submission" date="2018-03" db="EMBL/GenBank/DDBJ databases">
        <title>Genome sequence of Moorella stamsii DSM 26217.</title>
        <authorList>
            <person name="Poehlein A."/>
            <person name="Daniel R."/>
        </authorList>
    </citation>
    <scope>NUCLEOTIDE SEQUENCE [LARGE SCALE GENOMIC DNA]</scope>
    <source>
        <strain evidence="3">DSM 26217</strain>
    </source>
</reference>
<comment type="caution">
    <text evidence="2">The sequence shown here is derived from an EMBL/GenBank/DDBJ whole genome shotgun (WGS) entry which is preliminary data.</text>
</comment>
<keyword evidence="3" id="KW-1185">Reference proteome</keyword>
<protein>
    <submittedName>
        <fullName evidence="2">Uncharacterized protein</fullName>
    </submittedName>
</protein>
<dbReference type="EMBL" id="PVXL01000008">
    <property type="protein sequence ID" value="PRR77448.1"/>
    <property type="molecule type" value="Genomic_DNA"/>
</dbReference>
<proteinExistence type="predicted"/>
<accession>A0A9X7J6D4</accession>